<protein>
    <submittedName>
        <fullName evidence="2">Uncharacterized protein</fullName>
    </submittedName>
</protein>
<keyword evidence="1" id="KW-0732">Signal</keyword>
<proteinExistence type="predicted"/>
<dbReference type="RefSeq" id="XP_019765144.1">
    <property type="nucleotide sequence ID" value="XM_019909585.2"/>
</dbReference>
<reference evidence="3" key="1">
    <citation type="journal article" date="2013" name="Genome Biol.">
        <title>Draft genome of the mountain pine beetle, Dendroctonus ponderosae Hopkins, a major forest pest.</title>
        <authorList>
            <person name="Keeling C.I."/>
            <person name="Yuen M.M."/>
            <person name="Liao N.Y."/>
            <person name="Docking T.R."/>
            <person name="Chan S.K."/>
            <person name="Taylor G.A."/>
            <person name="Palmquist D.L."/>
            <person name="Jackman S.D."/>
            <person name="Nguyen A."/>
            <person name="Li M."/>
            <person name="Henderson H."/>
            <person name="Janes J.K."/>
            <person name="Zhao Y."/>
            <person name="Pandoh P."/>
            <person name="Moore R."/>
            <person name="Sperling F.A."/>
            <person name="Huber D.P."/>
            <person name="Birol I."/>
            <person name="Jones S.J."/>
            <person name="Bohlmann J."/>
        </authorList>
    </citation>
    <scope>NUCLEOTIDE SEQUENCE</scope>
</reference>
<name>A0AAR5PVV5_DENPD</name>
<dbReference type="AlphaFoldDB" id="A0AAR5PVV5"/>
<evidence type="ECO:0000313" key="3">
    <source>
        <dbReference type="Proteomes" id="UP000019118"/>
    </source>
</evidence>
<reference evidence="2" key="2">
    <citation type="submission" date="2024-08" db="UniProtKB">
        <authorList>
            <consortium name="EnsemblMetazoa"/>
        </authorList>
    </citation>
    <scope>IDENTIFICATION</scope>
</reference>
<dbReference type="Proteomes" id="UP000019118">
    <property type="component" value="Unassembled WGS sequence"/>
</dbReference>
<evidence type="ECO:0000313" key="2">
    <source>
        <dbReference type="EnsemblMetazoa" id="XP_019765144.1"/>
    </source>
</evidence>
<organism evidence="2 3">
    <name type="scientific">Dendroctonus ponderosae</name>
    <name type="common">Mountain pine beetle</name>
    <dbReference type="NCBI Taxonomy" id="77166"/>
    <lineage>
        <taxon>Eukaryota</taxon>
        <taxon>Metazoa</taxon>
        <taxon>Ecdysozoa</taxon>
        <taxon>Arthropoda</taxon>
        <taxon>Hexapoda</taxon>
        <taxon>Insecta</taxon>
        <taxon>Pterygota</taxon>
        <taxon>Neoptera</taxon>
        <taxon>Endopterygota</taxon>
        <taxon>Coleoptera</taxon>
        <taxon>Polyphaga</taxon>
        <taxon>Cucujiformia</taxon>
        <taxon>Curculionidae</taxon>
        <taxon>Scolytinae</taxon>
        <taxon>Dendroctonus</taxon>
    </lineage>
</organism>
<accession>A0AAR5PVV5</accession>
<feature type="signal peptide" evidence="1">
    <location>
        <begin position="1"/>
        <end position="23"/>
    </location>
</feature>
<dbReference type="GeneID" id="109540977"/>
<dbReference type="EnsemblMetazoa" id="XM_019909585.1">
    <property type="protein sequence ID" value="XP_019765144.1"/>
    <property type="gene ID" value="LOC109540977"/>
</dbReference>
<evidence type="ECO:0000256" key="1">
    <source>
        <dbReference type="SAM" id="SignalP"/>
    </source>
</evidence>
<feature type="chain" id="PRO_5043490570" evidence="1">
    <location>
        <begin position="24"/>
        <end position="757"/>
    </location>
</feature>
<keyword evidence="3" id="KW-1185">Reference proteome</keyword>
<sequence>MKGFLTLLVIFIFSLLSPVPTSCETSPLVSEILQPCYRRNFTVVSRPPLTIQILIEMLRKVEISKNYGINTRMFATSIMHGVVFDGIQRSPGVQVDDAFAIPYAASLNKFHKYKVIVDYLISGRMSQFPIETLTQSEFCFLHRLTSNTVDVYERGDERSTCEDNSLMPSSLLTTTPLSNCPLKLGNVKTKWGPVSVSHLIAGIAAGLQQEQVTFQRVFEAIHYHKGVRKAYYQSGSNETNSTQEVDAVLFAAIAGDLGEVLLSQASENPIIGNQGYWHDTLMPRAFYLKSQQWDLTEAEILAGIDAAIIGKKTQYLLNILSSTRLSQLLDMYYSDRGIPYEFHFKVTNRTEALRYLYQNIDFSNQIYGATKLLQAIKGTYSFTLTNSYIQTLSNLHAADYREKAGSIVNNYDKTEFVSVNQLAASLEVIVILDGTFDSYSTQQMVYLLSEAIDVSYYGSRLGIINGQTGAWITNVTQENFEIFRSFQVMDQEGAWPVTLSLGRSLETVIEYYQNRTQLDCSVKVMNPIGQAVVVFGGDGRLTTSDNTRARRSLETIKQAYPQTVMVYVSQDVDGVLKELSLNEDDSLVNPSTDVLSTVAKIAEKLSVIPASLIKFYCNHSDVRFEHYATPGVETVFQIHREYIKRGYVNTKFMNKYYGDLSICFFTSRTYTNNRQCHPLTVNSEISFNSGSLCTPDSSCDLQYSLTANNSQIKCAETDCRYPDQVLVIITYSYSSGASSLVANFCALFGLIYLVKYI</sequence>
<dbReference type="KEGG" id="dpa:109540977"/>